<feature type="coiled-coil region" evidence="1">
    <location>
        <begin position="198"/>
        <end position="225"/>
    </location>
</feature>
<proteinExistence type="predicted"/>
<dbReference type="AlphaFoldDB" id="A0AAV2TAY2"/>
<keyword evidence="3" id="KW-0472">Membrane</keyword>
<evidence type="ECO:0000256" key="2">
    <source>
        <dbReference type="SAM" id="MobiDB-lite"/>
    </source>
</evidence>
<sequence length="399" mass="46182">MEVASRKHKVKPELNGTANHTTSRQSEKRERDQLVLWNSPFMTIYYFVLECIYRLAELRFTVQRHRRLFCSLMSCVSVLLILNFYEGPHSEVFQYAKKRFFWWSWWVWLGFLSSFGFGTGLHTFVLYLGPFIAEVTMSAYECGTLDFPSPPYPDRIICPETTDYSTSVSFWQIVRKVQLESILWGFGTAIGELPPYFMAKSARLSDRHEEELEELEELIASNQTAGSPSSPPRQSSTWKKRMEVFLHQLVIRAGFMGILLCASIPNPLFDLAGMTCGHFLVPFWYFFGATFIGKALIKVHLQQFSIIAISSEHHVDNLIELLGEIPLIGKRLQAPFQEYLQNQRASLHDKIPAERSSWLQTVIFFVVFGFICSFIVSIINAFAKSYHRRLCQWRRMASS</sequence>
<feature type="transmembrane region" description="Helical" evidence="3">
    <location>
        <begin position="271"/>
        <end position="292"/>
    </location>
</feature>
<evidence type="ECO:0000313" key="5">
    <source>
        <dbReference type="Proteomes" id="UP001497525"/>
    </source>
</evidence>
<keyword evidence="3" id="KW-0812">Transmembrane</keyword>
<reference evidence="4" key="1">
    <citation type="submission" date="2024-06" db="EMBL/GenBank/DDBJ databases">
        <authorList>
            <person name="Liu X."/>
            <person name="Lenzi L."/>
            <person name="Haldenby T S."/>
            <person name="Uol C."/>
        </authorList>
    </citation>
    <scope>NUCLEOTIDE SEQUENCE</scope>
</reference>
<comment type="caution">
    <text evidence="4">The sequence shown here is derived from an EMBL/GenBank/DDBJ whole genome shotgun (WGS) entry which is preliminary data.</text>
</comment>
<gene>
    <name evidence="4" type="ORF">CDAUBV1_LOCUS6540</name>
</gene>
<feature type="transmembrane region" description="Helical" evidence="3">
    <location>
        <begin position="362"/>
        <end position="383"/>
    </location>
</feature>
<keyword evidence="1" id="KW-0175">Coiled coil</keyword>
<dbReference type="EMBL" id="CAXLJL010000156">
    <property type="protein sequence ID" value="CAL5133279.1"/>
    <property type="molecule type" value="Genomic_DNA"/>
</dbReference>
<evidence type="ECO:0000313" key="4">
    <source>
        <dbReference type="EMBL" id="CAL5133279.1"/>
    </source>
</evidence>
<accession>A0AAV2TAY2</accession>
<name>A0AAV2TAY2_CALDB</name>
<feature type="region of interest" description="Disordered" evidence="2">
    <location>
        <begin position="1"/>
        <end position="27"/>
    </location>
</feature>
<dbReference type="Proteomes" id="UP001497525">
    <property type="component" value="Unassembled WGS sequence"/>
</dbReference>
<organism evidence="4 5">
    <name type="scientific">Calicophoron daubneyi</name>
    <name type="common">Rumen fluke</name>
    <name type="synonym">Paramphistomum daubneyi</name>
    <dbReference type="NCBI Taxonomy" id="300641"/>
    <lineage>
        <taxon>Eukaryota</taxon>
        <taxon>Metazoa</taxon>
        <taxon>Spiralia</taxon>
        <taxon>Lophotrochozoa</taxon>
        <taxon>Platyhelminthes</taxon>
        <taxon>Trematoda</taxon>
        <taxon>Digenea</taxon>
        <taxon>Plagiorchiida</taxon>
        <taxon>Pronocephalata</taxon>
        <taxon>Paramphistomoidea</taxon>
        <taxon>Paramphistomidae</taxon>
        <taxon>Calicophoron</taxon>
    </lineage>
</organism>
<feature type="compositionally biased region" description="Basic residues" evidence="2">
    <location>
        <begin position="1"/>
        <end position="10"/>
    </location>
</feature>
<feature type="transmembrane region" description="Helical" evidence="3">
    <location>
        <begin position="244"/>
        <end position="265"/>
    </location>
</feature>
<feature type="transmembrane region" description="Helical" evidence="3">
    <location>
        <begin position="105"/>
        <end position="128"/>
    </location>
</feature>
<feature type="transmembrane region" description="Helical" evidence="3">
    <location>
        <begin position="68"/>
        <end position="85"/>
    </location>
</feature>
<evidence type="ECO:0000256" key="1">
    <source>
        <dbReference type="SAM" id="Coils"/>
    </source>
</evidence>
<evidence type="ECO:0000256" key="3">
    <source>
        <dbReference type="SAM" id="Phobius"/>
    </source>
</evidence>
<evidence type="ECO:0008006" key="6">
    <source>
        <dbReference type="Google" id="ProtNLM"/>
    </source>
</evidence>
<protein>
    <recommendedName>
        <fullName evidence="6">Vacuole membrane protein 1</fullName>
    </recommendedName>
</protein>
<keyword evidence="3" id="KW-1133">Transmembrane helix</keyword>